<evidence type="ECO:0000313" key="1">
    <source>
        <dbReference type="EMBL" id="SVC19210.1"/>
    </source>
</evidence>
<accession>A0A382K433</accession>
<sequence length="35" mass="3975">MKKLILLLSLLLTTNAFTEITEIEKIEVLTPATWS</sequence>
<dbReference type="AlphaFoldDB" id="A0A382K433"/>
<organism evidence="1">
    <name type="scientific">marine metagenome</name>
    <dbReference type="NCBI Taxonomy" id="408172"/>
    <lineage>
        <taxon>unclassified sequences</taxon>
        <taxon>metagenomes</taxon>
        <taxon>ecological metagenomes</taxon>
    </lineage>
</organism>
<reference evidence="1" key="1">
    <citation type="submission" date="2018-05" db="EMBL/GenBank/DDBJ databases">
        <authorList>
            <person name="Lanie J.A."/>
            <person name="Ng W.-L."/>
            <person name="Kazmierczak K.M."/>
            <person name="Andrzejewski T.M."/>
            <person name="Davidsen T.M."/>
            <person name="Wayne K.J."/>
            <person name="Tettelin H."/>
            <person name="Glass J.I."/>
            <person name="Rusch D."/>
            <person name="Podicherti R."/>
            <person name="Tsui H.-C.T."/>
            <person name="Winkler M.E."/>
        </authorList>
    </citation>
    <scope>NUCLEOTIDE SEQUENCE</scope>
</reference>
<protein>
    <submittedName>
        <fullName evidence="1">Uncharacterized protein</fullName>
    </submittedName>
</protein>
<dbReference type="EMBL" id="UINC01078282">
    <property type="protein sequence ID" value="SVC19210.1"/>
    <property type="molecule type" value="Genomic_DNA"/>
</dbReference>
<feature type="non-terminal residue" evidence="1">
    <location>
        <position position="35"/>
    </location>
</feature>
<name>A0A382K433_9ZZZZ</name>
<gene>
    <name evidence="1" type="ORF">METZ01_LOCUS272064</name>
</gene>
<proteinExistence type="predicted"/>